<comment type="similarity">
    <text evidence="3">Belongs to the SmpB family.</text>
</comment>
<dbReference type="GO" id="GO:0005829">
    <property type="term" value="C:cytosol"/>
    <property type="evidence" value="ECO:0007669"/>
    <property type="project" value="TreeGrafter"/>
</dbReference>
<dbReference type="NCBIfam" id="TIGR00086">
    <property type="entry name" value="smpB"/>
    <property type="match status" value="1"/>
</dbReference>
<gene>
    <name evidence="3 4" type="primary">smpB</name>
    <name evidence="4" type="ORF">EXT02_02385</name>
</gene>
<proteinExistence type="inferred from homology"/>
<protein>
    <recommendedName>
        <fullName evidence="3">SsrA-binding protein</fullName>
    </recommendedName>
    <alternativeName>
        <fullName evidence="3">Small protein B</fullName>
    </alternativeName>
</protein>
<comment type="function">
    <text evidence="3">Required for rescue of stalled ribosomes mediated by trans-translation. Binds to transfer-messenger RNA (tmRNA), required for stable association of tmRNA with ribosomes. tmRNA and SmpB together mimic tRNA shape, replacing the anticodon stem-loop with SmpB. tmRNA is encoded by the ssrA gene; the 2 termini fold to resemble tRNA(Ala) and it encodes a 'tag peptide', a short internal open reading frame. During trans-translation Ala-aminoacylated tmRNA acts like a tRNA, entering the A-site of stalled ribosomes, displacing the stalled mRNA. The ribosome then switches to translate the ORF on the tmRNA; the nascent peptide is terminated with the 'tag peptide' encoded by the tmRNA and targeted for degradation. The ribosome is freed to recommence translation, which seems to be the essential function of trans-translation.</text>
</comment>
<name>A0A4P6MEG5_9MOLU</name>
<dbReference type="GO" id="GO:0070930">
    <property type="term" value="P:trans-translation-dependent protein tagging"/>
    <property type="evidence" value="ECO:0007669"/>
    <property type="project" value="TreeGrafter"/>
</dbReference>
<dbReference type="HAMAP" id="MF_00023">
    <property type="entry name" value="SmpB"/>
    <property type="match status" value="1"/>
</dbReference>
<dbReference type="EMBL" id="CP035949">
    <property type="protein sequence ID" value="QBF24015.1"/>
    <property type="molecule type" value="Genomic_DNA"/>
</dbReference>
<dbReference type="Proteomes" id="UP000289726">
    <property type="component" value="Chromosome"/>
</dbReference>
<dbReference type="PANTHER" id="PTHR30308">
    <property type="entry name" value="TMRNA-BINDING COMPONENT OF TRANS-TRANSLATION TAGGING COMPLEX"/>
    <property type="match status" value="1"/>
</dbReference>
<dbReference type="NCBIfam" id="NF003843">
    <property type="entry name" value="PRK05422.1"/>
    <property type="match status" value="1"/>
</dbReference>
<keyword evidence="5" id="KW-1185">Reference proteome</keyword>
<keyword evidence="2 3" id="KW-0694">RNA-binding</keyword>
<dbReference type="SUPFAM" id="SSF74982">
    <property type="entry name" value="Small protein B (SmpB)"/>
    <property type="match status" value="1"/>
</dbReference>
<dbReference type="AlphaFoldDB" id="A0A4P6MEG5"/>
<dbReference type="InterPro" id="IPR000037">
    <property type="entry name" value="SsrA-bd_prot"/>
</dbReference>
<accession>A0A4P6MEG5</accession>
<keyword evidence="1 3" id="KW-0963">Cytoplasm</keyword>
<organism evidence="4 5">
    <name type="scientific">'Catharanthus roseus' aster yellows phytoplasma</name>
    <dbReference type="NCBI Taxonomy" id="1193712"/>
    <lineage>
        <taxon>Bacteria</taxon>
        <taxon>Bacillati</taxon>
        <taxon>Mycoplasmatota</taxon>
        <taxon>Mollicutes</taxon>
        <taxon>Acholeplasmatales</taxon>
        <taxon>Acholeplasmataceae</taxon>
        <taxon>Candidatus Phytoplasma</taxon>
        <taxon>16SrI (Aster yellows group)</taxon>
    </lineage>
</organism>
<dbReference type="GO" id="GO:0070929">
    <property type="term" value="P:trans-translation"/>
    <property type="evidence" value="ECO:0007669"/>
    <property type="project" value="UniProtKB-UniRule"/>
</dbReference>
<dbReference type="Pfam" id="PF01668">
    <property type="entry name" value="SmpB"/>
    <property type="match status" value="1"/>
</dbReference>
<dbReference type="GO" id="GO:0003723">
    <property type="term" value="F:RNA binding"/>
    <property type="evidence" value="ECO:0007669"/>
    <property type="project" value="UniProtKB-UniRule"/>
</dbReference>
<comment type="subcellular location">
    <subcellularLocation>
        <location evidence="3">Cytoplasm</location>
    </subcellularLocation>
    <text evidence="3">The tmRNA-SmpB complex associates with stalled 70S ribosomes.</text>
</comment>
<dbReference type="InterPro" id="IPR023620">
    <property type="entry name" value="SmpB"/>
</dbReference>
<dbReference type="PANTHER" id="PTHR30308:SF2">
    <property type="entry name" value="SSRA-BINDING PROTEIN"/>
    <property type="match status" value="1"/>
</dbReference>
<dbReference type="InterPro" id="IPR020081">
    <property type="entry name" value="SsrA-bd_prot_CS"/>
</dbReference>
<sequence>MMKTIITNKKAFYDYSLEKKKYQAGIKLLGSEVKSIRIGKINLLNSYIHIKNEEAFIVNMTILKYPFSCCLAYDENRTKKLLLQKHEIIQIQNKIKTEKLSVIPLKVYFNKNLVKLEIALAKGKKQHDKRNALKDFDAKLRIQKTLKNFNQKQ</sequence>
<evidence type="ECO:0000256" key="3">
    <source>
        <dbReference type="HAMAP-Rule" id="MF_00023"/>
    </source>
</evidence>
<dbReference type="Gene3D" id="2.40.280.10">
    <property type="match status" value="1"/>
</dbReference>
<reference evidence="4 5" key="1">
    <citation type="submission" date="2019-02" db="EMBL/GenBank/DDBJ databases">
        <title>Draft Genome Sequence of Maize Bushy Stunt-like Phytoplasma group 16SrI-B (Aster yellows) in South Africa.</title>
        <authorList>
            <person name="Coetzee B."/>
            <person name="Douglas-Smit N."/>
            <person name="Maree H.J."/>
            <person name="Burger J.T."/>
            <person name="Kruger K."/>
            <person name="Pietersen G."/>
        </authorList>
    </citation>
    <scope>NUCLEOTIDE SEQUENCE [LARGE SCALE GENOMIC DNA]</scope>
    <source>
        <strain evidence="4 5">De Villa</strain>
    </source>
</reference>
<evidence type="ECO:0000256" key="1">
    <source>
        <dbReference type="ARBA" id="ARBA00022490"/>
    </source>
</evidence>
<evidence type="ECO:0000313" key="4">
    <source>
        <dbReference type="EMBL" id="QBF24015.1"/>
    </source>
</evidence>
<evidence type="ECO:0000313" key="5">
    <source>
        <dbReference type="Proteomes" id="UP000289726"/>
    </source>
</evidence>
<evidence type="ECO:0000256" key="2">
    <source>
        <dbReference type="ARBA" id="ARBA00022884"/>
    </source>
</evidence>
<dbReference type="PROSITE" id="PS01317">
    <property type="entry name" value="SSRP"/>
    <property type="match status" value="1"/>
</dbReference>